<evidence type="ECO:0000256" key="5">
    <source>
        <dbReference type="ARBA" id="ARBA00023002"/>
    </source>
</evidence>
<feature type="domain" description="FAD dependent oxidoreductase" evidence="6">
    <location>
        <begin position="24"/>
        <end position="398"/>
    </location>
</feature>
<dbReference type="RefSeq" id="WP_266338829.1">
    <property type="nucleotide sequence ID" value="NZ_JAPKNK010000004.1"/>
</dbReference>
<feature type="domain" description="Alpha-glycerophosphate oxidase C-terminal" evidence="7">
    <location>
        <begin position="428"/>
        <end position="536"/>
    </location>
</feature>
<dbReference type="InterPro" id="IPR036188">
    <property type="entry name" value="FAD/NAD-bd_sf"/>
</dbReference>
<dbReference type="Gene3D" id="3.50.50.60">
    <property type="entry name" value="FAD/NAD(P)-binding domain"/>
    <property type="match status" value="2"/>
</dbReference>
<comment type="cofactor">
    <cofactor evidence="1">
        <name>FAD</name>
        <dbReference type="ChEBI" id="CHEBI:57692"/>
    </cofactor>
</comment>
<gene>
    <name evidence="8" type="ORF">OSH07_11700</name>
</gene>
<dbReference type="GO" id="GO:0004368">
    <property type="term" value="F:glycerol-3-phosphate dehydrogenase (quinone) activity"/>
    <property type="evidence" value="ECO:0007669"/>
    <property type="project" value="InterPro"/>
</dbReference>
<evidence type="ECO:0000259" key="7">
    <source>
        <dbReference type="Pfam" id="PF16901"/>
    </source>
</evidence>
<name>A0A9X3E1A9_9HYPH</name>
<dbReference type="InterPro" id="IPR006076">
    <property type="entry name" value="FAD-dep_OxRdtase"/>
</dbReference>
<dbReference type="InterPro" id="IPR000447">
    <property type="entry name" value="G3P_DH_FAD-dep"/>
</dbReference>
<keyword evidence="5" id="KW-0560">Oxidoreductase</keyword>
<accession>A0A9X3E1A9</accession>
<dbReference type="Gene3D" id="1.10.8.870">
    <property type="entry name" value="Alpha-glycerophosphate oxidase, cap domain"/>
    <property type="match status" value="1"/>
</dbReference>
<protein>
    <submittedName>
        <fullName evidence="8">Glycerol-3-phosphate dehydrogenase/oxidase</fullName>
    </submittedName>
</protein>
<dbReference type="Pfam" id="PF16901">
    <property type="entry name" value="DAO_C"/>
    <property type="match status" value="1"/>
</dbReference>
<evidence type="ECO:0000259" key="6">
    <source>
        <dbReference type="Pfam" id="PF01266"/>
    </source>
</evidence>
<keyword evidence="3" id="KW-0285">Flavoprotein</keyword>
<dbReference type="PANTHER" id="PTHR11985:SF15">
    <property type="entry name" value="GLYCEROL-3-PHOSPHATE DEHYDROGENASE, MITOCHONDRIAL"/>
    <property type="match status" value="1"/>
</dbReference>
<keyword evidence="9" id="KW-1185">Reference proteome</keyword>
<comment type="similarity">
    <text evidence="2">Belongs to the FAD-dependent glycerol-3-phosphate dehydrogenase family.</text>
</comment>
<evidence type="ECO:0000313" key="8">
    <source>
        <dbReference type="EMBL" id="MCX5569859.1"/>
    </source>
</evidence>
<dbReference type="InterPro" id="IPR038299">
    <property type="entry name" value="DAO_C_sf"/>
</dbReference>
<dbReference type="SUPFAM" id="SSF51905">
    <property type="entry name" value="FAD/NAD(P)-binding domain"/>
    <property type="match status" value="1"/>
</dbReference>
<evidence type="ECO:0000256" key="2">
    <source>
        <dbReference type="ARBA" id="ARBA00007330"/>
    </source>
</evidence>
<proteinExistence type="inferred from homology"/>
<evidence type="ECO:0000256" key="4">
    <source>
        <dbReference type="ARBA" id="ARBA00022827"/>
    </source>
</evidence>
<evidence type="ECO:0000256" key="1">
    <source>
        <dbReference type="ARBA" id="ARBA00001974"/>
    </source>
</evidence>
<sequence length="540" mass="57764">MSPGEPTLDRRRMEAEIAADNRFDAVVVGGGITGAGTFRDLALQGLRVLLVERDDFASGASGALTRIAHGGFRYLERGDVGLVRESVIERDLLVANAPHVIRPVRVVLPLRTRLGGLLAAPFRFLKLMPGRGMPGVVPMTIGVRLYDALAGRRRALARGGAAMGASARRLFPYLGQAFAGAIWTQEGRIHAPERIAVELVEDGVAAGSGSAALNYCRLAGADGCTLTLEDRLSGATFTVEARVVVNAGGAHADKVAALFGITGRMTGGVAGIHVVIDAPSIAASLRDDLLFFEDHHADPAKRRLCVLYRLAGNRLLLGTTEFACDDPDEATIRPADEDYLLKALDAALPGHGVTRTAITGRIVGVRPLIRSKTADLTSRSRSHAVIQHQPKGVALITIIGGKWTTFRRMAEDAADAVLAELGRARTLSTAHLAIGGGRDFRRADIIRDLVAGGLDAALAERLADTYGNRASRVAEWIRKEGGEPVSADGRLTRGEIAFFARAELAATAEDIVRRRSDQFFRSDDLETLTARVADELDRWS</sequence>
<dbReference type="Pfam" id="PF01266">
    <property type="entry name" value="DAO"/>
    <property type="match status" value="1"/>
</dbReference>
<dbReference type="InterPro" id="IPR031656">
    <property type="entry name" value="DAO_C"/>
</dbReference>
<keyword evidence="4" id="KW-0274">FAD</keyword>
<reference evidence="8" key="1">
    <citation type="submission" date="2022-11" db="EMBL/GenBank/DDBJ databases">
        <title>Biodiversity and phylogenetic relationships of bacteria.</title>
        <authorList>
            <person name="Machado R.A.R."/>
            <person name="Bhat A."/>
            <person name="Loulou A."/>
            <person name="Kallel S."/>
        </authorList>
    </citation>
    <scope>NUCLEOTIDE SEQUENCE</scope>
    <source>
        <strain evidence="8">K-TC2</strain>
    </source>
</reference>
<dbReference type="Gene3D" id="3.30.9.10">
    <property type="entry name" value="D-Amino Acid Oxidase, subunit A, domain 2"/>
    <property type="match status" value="1"/>
</dbReference>
<dbReference type="AlphaFoldDB" id="A0A9X3E1A9"/>
<evidence type="ECO:0000313" key="9">
    <source>
        <dbReference type="Proteomes" id="UP001144805"/>
    </source>
</evidence>
<dbReference type="Proteomes" id="UP001144805">
    <property type="component" value="Unassembled WGS sequence"/>
</dbReference>
<organism evidence="8 9">
    <name type="scientific">Kaistia nematophila</name>
    <dbReference type="NCBI Taxonomy" id="2994654"/>
    <lineage>
        <taxon>Bacteria</taxon>
        <taxon>Pseudomonadati</taxon>
        <taxon>Pseudomonadota</taxon>
        <taxon>Alphaproteobacteria</taxon>
        <taxon>Hyphomicrobiales</taxon>
        <taxon>Kaistiaceae</taxon>
        <taxon>Kaistia</taxon>
    </lineage>
</organism>
<dbReference type="PANTHER" id="PTHR11985">
    <property type="entry name" value="GLYCEROL-3-PHOSPHATE DEHYDROGENASE"/>
    <property type="match status" value="1"/>
</dbReference>
<evidence type="ECO:0000256" key="3">
    <source>
        <dbReference type="ARBA" id="ARBA00022630"/>
    </source>
</evidence>
<dbReference type="EMBL" id="JAPKNK010000004">
    <property type="protein sequence ID" value="MCX5569859.1"/>
    <property type="molecule type" value="Genomic_DNA"/>
</dbReference>
<dbReference type="PRINTS" id="PR01001">
    <property type="entry name" value="FADG3PDH"/>
</dbReference>
<dbReference type="GO" id="GO:0006072">
    <property type="term" value="P:glycerol-3-phosphate metabolic process"/>
    <property type="evidence" value="ECO:0007669"/>
    <property type="project" value="InterPro"/>
</dbReference>
<comment type="caution">
    <text evidence="8">The sequence shown here is derived from an EMBL/GenBank/DDBJ whole genome shotgun (WGS) entry which is preliminary data.</text>
</comment>